<dbReference type="RefSeq" id="WP_208150923.1">
    <property type="nucleotide sequence ID" value="NZ_JAGETV010000035.1"/>
</dbReference>
<reference evidence="2 3" key="1">
    <citation type="submission" date="2021-03" db="EMBL/GenBank/DDBJ databases">
        <title>Thiomicrorhabdus sp.nov.,novel sulfur-oxidizing bacteria isolated from coastal sediment.</title>
        <authorList>
            <person name="Liu X."/>
        </authorList>
    </citation>
    <scope>NUCLEOTIDE SEQUENCE [LARGE SCALE GENOMIC DNA]</scope>
    <source>
        <strain evidence="2 3">6S2-11</strain>
    </source>
</reference>
<feature type="domain" description="Toprim" evidence="1">
    <location>
        <begin position="205"/>
        <end position="303"/>
    </location>
</feature>
<dbReference type="InterPro" id="IPR034154">
    <property type="entry name" value="TOPRIM_DnaG/twinkle"/>
</dbReference>
<sequence>MALNGLHKVVAMDLQHYMISCGFDIPPSHVPVNQHTRFPGIGKKKGNTAGWAIQSETGLVTFGCYASNAQFTWVPEHSKPMTPQQKTDLHKRIADERAKADQERLENQIRASNEVNQIWQTQTEDLLISHSYLLHKHSSIHGIRVVNDGKYRTALMIPIIGTQPPFVGVMQSAQFIFPDGQKWFYPSGKKSAGYWEIQWIGGAPIVIAEGYATGSTLAKHYTPDCSVLIAFDAGNLLAVAKAFREANPDIQIIIAGDNDHMTEKKAGFNPGKEKAIQAAQAVNGSVSIPEFADGEIGSDWNDRYLLDLKRGG</sequence>
<accession>A0ABS3Q855</accession>
<dbReference type="Proteomes" id="UP000664835">
    <property type="component" value="Unassembled WGS sequence"/>
</dbReference>
<dbReference type="EMBL" id="JAGETV010000035">
    <property type="protein sequence ID" value="MBO1928308.1"/>
    <property type="molecule type" value="Genomic_DNA"/>
</dbReference>
<name>A0ABS3Q855_9GAMM</name>
<dbReference type="InterPro" id="IPR006171">
    <property type="entry name" value="TOPRIM_dom"/>
</dbReference>
<evidence type="ECO:0000313" key="2">
    <source>
        <dbReference type="EMBL" id="MBO1928308.1"/>
    </source>
</evidence>
<evidence type="ECO:0000313" key="3">
    <source>
        <dbReference type="Proteomes" id="UP000664835"/>
    </source>
</evidence>
<comment type="caution">
    <text evidence="2">The sequence shown here is derived from an EMBL/GenBank/DDBJ whole genome shotgun (WGS) entry which is preliminary data.</text>
</comment>
<protein>
    <submittedName>
        <fullName evidence="2">Toprim domain-containing protein</fullName>
    </submittedName>
</protein>
<dbReference type="Pfam" id="PF13362">
    <property type="entry name" value="Toprim_3"/>
    <property type="match status" value="1"/>
</dbReference>
<dbReference type="CDD" id="cd01029">
    <property type="entry name" value="TOPRIM_primases"/>
    <property type="match status" value="1"/>
</dbReference>
<organism evidence="2 3">
    <name type="scientific">Thiomicrorhabdus marina</name>
    <dbReference type="NCBI Taxonomy" id="2818442"/>
    <lineage>
        <taxon>Bacteria</taxon>
        <taxon>Pseudomonadati</taxon>
        <taxon>Pseudomonadota</taxon>
        <taxon>Gammaproteobacteria</taxon>
        <taxon>Thiotrichales</taxon>
        <taxon>Piscirickettsiaceae</taxon>
        <taxon>Thiomicrorhabdus</taxon>
    </lineage>
</organism>
<gene>
    <name evidence="2" type="ORF">J3998_12060</name>
</gene>
<evidence type="ECO:0000259" key="1">
    <source>
        <dbReference type="Pfam" id="PF13362"/>
    </source>
</evidence>
<proteinExistence type="predicted"/>
<keyword evidence="3" id="KW-1185">Reference proteome</keyword>